<dbReference type="EMBL" id="FOHT01000020">
    <property type="protein sequence ID" value="SET68882.1"/>
    <property type="molecule type" value="Genomic_DNA"/>
</dbReference>
<dbReference type="KEGG" id="dori:FH5T_19745"/>
<reference evidence="1 3" key="1">
    <citation type="submission" date="2014-03" db="EMBL/GenBank/DDBJ databases">
        <title>Complete genome sequence of a deeply braunched marine Bacteroidia bacterium Draconibacterium orientale type strain FH5T.</title>
        <authorList>
            <person name="Li X."/>
            <person name="Wang X."/>
            <person name="Xie Z."/>
            <person name="Du Z."/>
            <person name="Chen G."/>
        </authorList>
    </citation>
    <scope>NUCLEOTIDE SEQUENCE [LARGE SCALE GENOMIC DNA]</scope>
    <source>
        <strain evidence="1 3">FH5</strain>
    </source>
</reference>
<dbReference type="Proteomes" id="UP000181981">
    <property type="component" value="Unassembled WGS sequence"/>
</dbReference>
<keyword evidence="3" id="KW-1185">Reference proteome</keyword>
<organism evidence="2 4">
    <name type="scientific">Draconibacterium orientale</name>
    <dbReference type="NCBI Taxonomy" id="1168034"/>
    <lineage>
        <taxon>Bacteria</taxon>
        <taxon>Pseudomonadati</taxon>
        <taxon>Bacteroidota</taxon>
        <taxon>Bacteroidia</taxon>
        <taxon>Marinilabiliales</taxon>
        <taxon>Prolixibacteraceae</taxon>
        <taxon>Draconibacterium</taxon>
    </lineage>
</organism>
<dbReference type="EMBL" id="CP007451">
    <property type="protein sequence ID" value="AHW62322.1"/>
    <property type="molecule type" value="Genomic_DNA"/>
</dbReference>
<proteinExistence type="predicted"/>
<protein>
    <submittedName>
        <fullName evidence="2">Uncharacterized protein</fullName>
    </submittedName>
</protein>
<dbReference type="Proteomes" id="UP000023772">
    <property type="component" value="Chromosome"/>
</dbReference>
<dbReference type="HOGENOM" id="CLU_2953033_0_0_10"/>
<dbReference type="STRING" id="1168034.FH5T_19745"/>
<evidence type="ECO:0000313" key="3">
    <source>
        <dbReference type="Proteomes" id="UP000023772"/>
    </source>
</evidence>
<dbReference type="AlphaFoldDB" id="X5DNV6"/>
<accession>X5DNV6</accession>
<evidence type="ECO:0000313" key="4">
    <source>
        <dbReference type="Proteomes" id="UP000181981"/>
    </source>
</evidence>
<evidence type="ECO:0000313" key="1">
    <source>
        <dbReference type="EMBL" id="AHW62322.1"/>
    </source>
</evidence>
<name>X5DNV6_9BACT</name>
<sequence>MILPFWLSPFSLKKGKILKGSFCGKDLQRPIFKRSPLVSGDADKQRGKSLSGDLVVTSF</sequence>
<reference evidence="2 4" key="2">
    <citation type="submission" date="2016-10" db="EMBL/GenBank/DDBJ databases">
        <authorList>
            <person name="de Groot N.N."/>
        </authorList>
    </citation>
    <scope>NUCLEOTIDE SEQUENCE [LARGE SCALE GENOMIC DNA]</scope>
    <source>
        <strain evidence="2 4">DSM 25947</strain>
    </source>
</reference>
<gene>
    <name evidence="1" type="ORF">FH5T_19745</name>
    <name evidence="2" type="ORF">SAMN05444285_1208</name>
</gene>
<evidence type="ECO:0000313" key="2">
    <source>
        <dbReference type="EMBL" id="SET68882.1"/>
    </source>
</evidence>